<feature type="transmembrane region" description="Helical" evidence="1">
    <location>
        <begin position="99"/>
        <end position="118"/>
    </location>
</feature>
<reference evidence="3" key="1">
    <citation type="journal article" date="2019" name="Int. J. Syst. Evol. Microbiol.">
        <title>The Global Catalogue of Microorganisms (GCM) 10K type strain sequencing project: providing services to taxonomists for standard genome sequencing and annotation.</title>
        <authorList>
            <consortium name="The Broad Institute Genomics Platform"/>
            <consortium name="The Broad Institute Genome Sequencing Center for Infectious Disease"/>
            <person name="Wu L."/>
            <person name="Ma J."/>
        </authorList>
    </citation>
    <scope>NUCLEOTIDE SEQUENCE [LARGE SCALE GENOMIC DNA]</scope>
    <source>
        <strain evidence="3">CCUG 67170</strain>
    </source>
</reference>
<evidence type="ECO:0000313" key="2">
    <source>
        <dbReference type="EMBL" id="MFC3927402.1"/>
    </source>
</evidence>
<feature type="transmembrane region" description="Helical" evidence="1">
    <location>
        <begin position="53"/>
        <end position="71"/>
    </location>
</feature>
<name>A0ABV8CTI0_9STRE</name>
<keyword evidence="1" id="KW-0812">Transmembrane</keyword>
<accession>A0ABV8CTI0</accession>
<proteinExistence type="predicted"/>
<feature type="transmembrane region" description="Helical" evidence="1">
    <location>
        <begin position="130"/>
        <end position="151"/>
    </location>
</feature>
<keyword evidence="1" id="KW-0472">Membrane</keyword>
<feature type="transmembrane region" description="Helical" evidence="1">
    <location>
        <begin position="163"/>
        <end position="193"/>
    </location>
</feature>
<keyword evidence="1" id="KW-1133">Transmembrane helix</keyword>
<feature type="transmembrane region" description="Helical" evidence="1">
    <location>
        <begin position="330"/>
        <end position="348"/>
    </location>
</feature>
<dbReference type="Proteomes" id="UP001595807">
    <property type="component" value="Unassembled WGS sequence"/>
</dbReference>
<dbReference type="NCBIfam" id="TIGR04370">
    <property type="entry name" value="glyco_rpt_poly"/>
    <property type="match status" value="1"/>
</dbReference>
<gene>
    <name evidence="2" type="ORF">ACFORF_01980</name>
</gene>
<feature type="transmembrane region" description="Helical" evidence="1">
    <location>
        <begin position="385"/>
        <end position="404"/>
    </location>
</feature>
<comment type="caution">
    <text evidence="2">The sequence shown here is derived from an EMBL/GenBank/DDBJ whole genome shotgun (WGS) entry which is preliminary data.</text>
</comment>
<organism evidence="2 3">
    <name type="scientific">Streptococcus caprae</name>
    <dbReference type="NCBI Taxonomy" id="1640501"/>
    <lineage>
        <taxon>Bacteria</taxon>
        <taxon>Bacillati</taxon>
        <taxon>Bacillota</taxon>
        <taxon>Bacilli</taxon>
        <taxon>Lactobacillales</taxon>
        <taxon>Streptococcaceae</taxon>
        <taxon>Streptococcus</taxon>
    </lineage>
</organism>
<feature type="transmembrane region" description="Helical" evidence="1">
    <location>
        <begin position="25"/>
        <end position="41"/>
    </location>
</feature>
<keyword evidence="3" id="KW-1185">Reference proteome</keyword>
<sequence>MVIVIGLILLGYVLSIVFNKKVDILNPSTIFSLLILGTYFISTLRLSLLQSVYPLWFSVLILLMIFMFYLGNKSSVVFKQPNTELDIHYFPSTMKTISFIFWLAIMVSFAMMVNKLGLPPALSKGNRAEYFISGWGTIVILQSSFFALLMFDRFNKNALKSFFWIYSVSIFILAVLLSNKFQIIYMIILYIVARHSYKKQIKISTLIKLSLVIVFLFALLFEFVYEDMYGVSLQAMQLGYRMVTPEKLSFLTQPYLYVAFNYENLFNFLNSETHTLFGLRTFSAFIDILHLESLYPQSLLAYVEEWKSLLKINSLTTGTMFQDFAQDGGIIWMIICTYFCGLWSGVCYRRFKVNKNFISFFLYAASTVAIFTSFFSNVFTSKVTILNLIVSILIGLILQIEFVFRRL</sequence>
<dbReference type="EMBL" id="JBHRZV010000011">
    <property type="protein sequence ID" value="MFC3927402.1"/>
    <property type="molecule type" value="Genomic_DNA"/>
</dbReference>
<evidence type="ECO:0000313" key="3">
    <source>
        <dbReference type="Proteomes" id="UP001595807"/>
    </source>
</evidence>
<feature type="transmembrane region" description="Helical" evidence="1">
    <location>
        <begin position="360"/>
        <end position="379"/>
    </location>
</feature>
<protein>
    <submittedName>
        <fullName evidence="2">O-antigen polymerase</fullName>
    </submittedName>
</protein>
<dbReference type="RefSeq" id="WP_380424917.1">
    <property type="nucleotide sequence ID" value="NZ_JBHRZV010000011.1"/>
</dbReference>
<evidence type="ECO:0000256" key="1">
    <source>
        <dbReference type="SAM" id="Phobius"/>
    </source>
</evidence>
<feature type="transmembrane region" description="Helical" evidence="1">
    <location>
        <begin position="205"/>
        <end position="225"/>
    </location>
</feature>